<protein>
    <recommendedName>
        <fullName evidence="6">JmjC domain-containing protein</fullName>
    </recommendedName>
</protein>
<accession>A0AAV0Z9N3</accession>
<dbReference type="Gene3D" id="2.60.120.650">
    <property type="entry name" value="Cupin"/>
    <property type="match status" value="1"/>
</dbReference>
<dbReference type="EMBL" id="OX451735">
    <property type="protein sequence ID" value="CAI8594487.1"/>
    <property type="molecule type" value="Genomic_DNA"/>
</dbReference>
<name>A0AAV0Z9N3_VICFA</name>
<feature type="transmembrane region" description="Helical" evidence="5">
    <location>
        <begin position="6"/>
        <end position="27"/>
    </location>
</feature>
<keyword evidence="5" id="KW-0472">Membrane</keyword>
<dbReference type="GO" id="GO:0000785">
    <property type="term" value="C:chromatin"/>
    <property type="evidence" value="ECO:0007669"/>
    <property type="project" value="TreeGrafter"/>
</dbReference>
<evidence type="ECO:0000256" key="1">
    <source>
        <dbReference type="ARBA" id="ARBA00004123"/>
    </source>
</evidence>
<dbReference type="GO" id="GO:0000118">
    <property type="term" value="C:histone deacetylase complex"/>
    <property type="evidence" value="ECO:0007669"/>
    <property type="project" value="TreeGrafter"/>
</dbReference>
<evidence type="ECO:0000256" key="3">
    <source>
        <dbReference type="ARBA" id="ARBA00022723"/>
    </source>
</evidence>
<evidence type="ECO:0000256" key="4">
    <source>
        <dbReference type="ARBA" id="ARBA00023242"/>
    </source>
</evidence>
<evidence type="ECO:0000259" key="6">
    <source>
        <dbReference type="PROSITE" id="PS51184"/>
    </source>
</evidence>
<dbReference type="PANTHER" id="PTHR12549:SF11">
    <property type="entry name" value="LYSINE-SPECIFIC DEMETHYLASE JMJ25"/>
    <property type="match status" value="1"/>
</dbReference>
<gene>
    <name evidence="7" type="ORF">VFH_I143920</name>
</gene>
<comment type="similarity">
    <text evidence="2">Belongs to the JARID1 histone demethylase family.</text>
</comment>
<dbReference type="GO" id="GO:0032454">
    <property type="term" value="F:histone H3K9 demethylase activity"/>
    <property type="evidence" value="ECO:0007669"/>
    <property type="project" value="InterPro"/>
</dbReference>
<evidence type="ECO:0000313" key="8">
    <source>
        <dbReference type="Proteomes" id="UP001157006"/>
    </source>
</evidence>
<keyword evidence="5" id="KW-0812">Transmembrane</keyword>
<dbReference type="GO" id="GO:0046872">
    <property type="term" value="F:metal ion binding"/>
    <property type="evidence" value="ECO:0007669"/>
    <property type="project" value="UniProtKB-KW"/>
</dbReference>
<evidence type="ECO:0000256" key="2">
    <source>
        <dbReference type="ARBA" id="ARBA00006801"/>
    </source>
</evidence>
<dbReference type="GO" id="GO:0006357">
    <property type="term" value="P:regulation of transcription by RNA polymerase II"/>
    <property type="evidence" value="ECO:0007669"/>
    <property type="project" value="TreeGrafter"/>
</dbReference>
<dbReference type="GO" id="GO:0003712">
    <property type="term" value="F:transcription coregulator activity"/>
    <property type="evidence" value="ECO:0007669"/>
    <property type="project" value="TreeGrafter"/>
</dbReference>
<dbReference type="GO" id="GO:0031490">
    <property type="term" value="F:chromatin DNA binding"/>
    <property type="evidence" value="ECO:0007669"/>
    <property type="project" value="TreeGrafter"/>
</dbReference>
<dbReference type="PANTHER" id="PTHR12549">
    <property type="entry name" value="JMJC DOMAIN-CONTAINING HISTONE DEMETHYLATION PROTEIN"/>
    <property type="match status" value="1"/>
</dbReference>
<organism evidence="7 8">
    <name type="scientific">Vicia faba</name>
    <name type="common">Broad bean</name>
    <name type="synonym">Faba vulgaris</name>
    <dbReference type="NCBI Taxonomy" id="3906"/>
    <lineage>
        <taxon>Eukaryota</taxon>
        <taxon>Viridiplantae</taxon>
        <taxon>Streptophyta</taxon>
        <taxon>Embryophyta</taxon>
        <taxon>Tracheophyta</taxon>
        <taxon>Spermatophyta</taxon>
        <taxon>Magnoliopsida</taxon>
        <taxon>eudicotyledons</taxon>
        <taxon>Gunneridae</taxon>
        <taxon>Pentapetalae</taxon>
        <taxon>rosids</taxon>
        <taxon>fabids</taxon>
        <taxon>Fabales</taxon>
        <taxon>Fabaceae</taxon>
        <taxon>Papilionoideae</taxon>
        <taxon>50 kb inversion clade</taxon>
        <taxon>NPAAA clade</taxon>
        <taxon>Hologalegina</taxon>
        <taxon>IRL clade</taxon>
        <taxon>Fabeae</taxon>
        <taxon>Vicia</taxon>
    </lineage>
</organism>
<proteinExistence type="inferred from homology"/>
<dbReference type="SMART" id="SM00558">
    <property type="entry name" value="JmjC"/>
    <property type="match status" value="1"/>
</dbReference>
<keyword evidence="4" id="KW-0539">Nucleus</keyword>
<dbReference type="Pfam" id="PF02373">
    <property type="entry name" value="JmjC"/>
    <property type="match status" value="1"/>
</dbReference>
<dbReference type="SUPFAM" id="SSF51197">
    <property type="entry name" value="Clavaminate synthase-like"/>
    <property type="match status" value="1"/>
</dbReference>
<evidence type="ECO:0000256" key="5">
    <source>
        <dbReference type="SAM" id="Phobius"/>
    </source>
</evidence>
<evidence type="ECO:0000313" key="7">
    <source>
        <dbReference type="EMBL" id="CAI8594487.1"/>
    </source>
</evidence>
<keyword evidence="8" id="KW-1185">Reference proteome</keyword>
<sequence>MAYDYFDLYLPCAFISTVISLINLISYRRVKTKTNRKDASDKKSCTSKQQDWRHLLVNRLSLSELSIAKLDDSDGERSYCDNCKTSIFALHKHCQTCKSDFCLACCRDFCDAQLRGGADPIESHVTAKFGVHKRPRSNWDVDSDDIVFCEGVLELRSFYPPNHITDLLDEAEKLVDKHKHHKPMIADETYKNLHSCLNRKAASREGSNDNNIYCPEAKIAYPEVLLQFQWHWRKGEPVIVRNLLGGGTFSSLLWESSHMSHAISQKHETVKAINCLSLCEEEVTINQFFTEYANDCMHSSKQPHMLKLKDWPPSESFKECLPIHFKNFVSYLPYKEYTHPVSGSLNLAVKLPDGCLKPDMGPKAYIAYGVAKEIGRGDSVTKLHCDMSDAVNVLTHVAKVKLGSENVTAIEKLMPKNLEQDKRELHDIHQDGEANDDGTSGSKLKEVEKGTVEQGDSLLDAVDSLDGALWDIFRRKDVPILEGYLYKHFGEFSHFDCHPLTKVTHPIHDQTFYLTMEHKKKLKQECGIEPWTFTQKLGDAVFIPAGCPHQVRNLNSCTKVALDFVSPENVGECIRLTEEFRKLPKNHGSNEDKLQVKKMIIHAVDDAVKKLKNSTCASGKQEAIILPN</sequence>
<comment type="subcellular location">
    <subcellularLocation>
        <location evidence="1">Nucleus</location>
    </subcellularLocation>
</comment>
<dbReference type="InterPro" id="IPR003347">
    <property type="entry name" value="JmjC_dom"/>
</dbReference>
<feature type="domain" description="JmjC" evidence="6">
    <location>
        <begin position="340"/>
        <end position="581"/>
    </location>
</feature>
<dbReference type="Proteomes" id="UP001157006">
    <property type="component" value="Chromosome 1S"/>
</dbReference>
<dbReference type="AlphaFoldDB" id="A0AAV0Z9N3"/>
<dbReference type="InterPro" id="IPR045109">
    <property type="entry name" value="LSDs-like"/>
</dbReference>
<reference evidence="7 8" key="1">
    <citation type="submission" date="2023-01" db="EMBL/GenBank/DDBJ databases">
        <authorList>
            <person name="Kreplak J."/>
        </authorList>
    </citation>
    <scope>NUCLEOTIDE SEQUENCE [LARGE SCALE GENOMIC DNA]</scope>
</reference>
<keyword evidence="5" id="KW-1133">Transmembrane helix</keyword>
<dbReference type="PROSITE" id="PS51184">
    <property type="entry name" value="JMJC"/>
    <property type="match status" value="1"/>
</dbReference>
<keyword evidence="3" id="KW-0479">Metal-binding</keyword>